<sequence length="377" mass="38267">MFSQPLGGDPHREREGLVGLAVAEASRLWNYSGRPMDTFALRAALESAANTASMLYYRKLGREVGVPPPPRTDIYERDYAYGEDHPLHRNSKRPSIPSVIRTGSVGGMTPPGTVRTGPVPIPRARTSSFGGGLPGTVGSSPSMYNGGAGGSPYAAGAGLPYAGSGSPYAGGGSPYVGNGSPYQGRGSPYRAGGSPYLGGSAIGGGVVPPYAGSAGIPGAGAPYPGGSQMMAGQPGGVYPGPLPPGQYGYTQPGVVPCQVAFPPQGSMLMQGGNGVPYPTQGSMYAGSVGGGVIPGQVGSAYSASGMIPGTTAYAGGTMPGYTREVKEELFERKTPTPTPFFFEAPPFLEVKEHGTAALVVQSVPVGGGYDTGGSWYR</sequence>
<dbReference type="Proteomes" id="UP001212997">
    <property type="component" value="Unassembled WGS sequence"/>
</dbReference>
<feature type="compositionally biased region" description="Low complexity" evidence="1">
    <location>
        <begin position="107"/>
        <end position="118"/>
    </location>
</feature>
<reference evidence="2" key="1">
    <citation type="submission" date="2022-07" db="EMBL/GenBank/DDBJ databases">
        <title>Genome Sequence of Physisporinus lineatus.</title>
        <authorList>
            <person name="Buettner E."/>
        </authorList>
    </citation>
    <scope>NUCLEOTIDE SEQUENCE</scope>
    <source>
        <strain evidence="2">VT162</strain>
    </source>
</reference>
<organism evidence="2 3">
    <name type="scientific">Meripilus lineatus</name>
    <dbReference type="NCBI Taxonomy" id="2056292"/>
    <lineage>
        <taxon>Eukaryota</taxon>
        <taxon>Fungi</taxon>
        <taxon>Dikarya</taxon>
        <taxon>Basidiomycota</taxon>
        <taxon>Agaricomycotina</taxon>
        <taxon>Agaricomycetes</taxon>
        <taxon>Polyporales</taxon>
        <taxon>Meripilaceae</taxon>
        <taxon>Meripilus</taxon>
    </lineage>
</organism>
<feature type="region of interest" description="Disordered" evidence="1">
    <location>
        <begin position="84"/>
        <end position="120"/>
    </location>
</feature>
<comment type="caution">
    <text evidence="2">The sequence shown here is derived from an EMBL/GenBank/DDBJ whole genome shotgun (WGS) entry which is preliminary data.</text>
</comment>
<dbReference type="EMBL" id="JANAWD010000306">
    <property type="protein sequence ID" value="KAJ3481740.1"/>
    <property type="molecule type" value="Genomic_DNA"/>
</dbReference>
<proteinExistence type="predicted"/>
<evidence type="ECO:0000313" key="3">
    <source>
        <dbReference type="Proteomes" id="UP001212997"/>
    </source>
</evidence>
<keyword evidence="3" id="KW-1185">Reference proteome</keyword>
<name>A0AAD5V0W1_9APHY</name>
<accession>A0AAD5V0W1</accession>
<gene>
    <name evidence="2" type="ORF">NLI96_g7455</name>
</gene>
<evidence type="ECO:0000313" key="2">
    <source>
        <dbReference type="EMBL" id="KAJ3481740.1"/>
    </source>
</evidence>
<dbReference type="AlphaFoldDB" id="A0AAD5V0W1"/>
<evidence type="ECO:0000256" key="1">
    <source>
        <dbReference type="SAM" id="MobiDB-lite"/>
    </source>
</evidence>
<protein>
    <submittedName>
        <fullName evidence="2">Uncharacterized protein</fullName>
    </submittedName>
</protein>